<feature type="region of interest" description="Disordered" evidence="6">
    <location>
        <begin position="773"/>
        <end position="796"/>
    </location>
</feature>
<feature type="coiled-coil region" evidence="5">
    <location>
        <begin position="37"/>
        <end position="71"/>
    </location>
</feature>
<dbReference type="PANTHER" id="PTHR13299:SF0">
    <property type="entry name" value="PEROXISOMAL MEMBRANE PROTEIN PEX16"/>
    <property type="match status" value="1"/>
</dbReference>
<feature type="compositionally biased region" description="Polar residues" evidence="6">
    <location>
        <begin position="197"/>
        <end position="220"/>
    </location>
</feature>
<sequence length="984" mass="111452">METLKLLHASVAQTFEHSFDNAYRDLNATLALRDTKVAAAEEKAKLAEDARRKASAEIEQLKVENTQLREELCRGDIGSGDAEVSVSESQLEETYAPRHVLGLYDYNDSSDTKYDMMDMRSINGKYAALYGDAQTLVKAYKGLRKQIKRHKRKLEHWSKCLERDEFVLVLNGALVKFQRVKNTTCGDAEHSPVAESISATDTESLQTESLQAYSTQSNDSFGAEEVDSSNTREQRQTLKRKRGILLEPRGPAYRNGLVSRERKQPIVVKSESMSSNPLPNISNYKEPVGTQDLDEVGSTVETPKKGTIDTYAASQIGSSVTIQLPPTRKLVPQDHDSQHFASGQRLLNPSTVLQPVDGNVRVVHGSAQWSKNKSAISPRKAVNHDISSIAEDGEKRCPLGPMRRAVRNANIRPLPAASNTGDVSSRLQDLLEGPLPSKRLLQSQRSTTETSRDFKRHRQHNLDANQEAEALAMDNTHLSNASAEMLELPQANRRLIMRKDLTQIHTPEVGTTDSWEIQPEEEPYRARPLHRLDLSHFKINPEYNGGLEYAFDTVVRKKDERKCIKSCSRPGCCGEKFLAMARLGGLRTDTITACQEEDQKILEDYLGEEKHLLDGLGEKDRQGLLNEARAGLIADRFGKHRNHHQRPTTPPGFWRTDMPDTQELELHSCVQILSLYHDSLVSRVISRLPSTIPRPTPTPHSRYTKYWTSHSSLYHKIAITLQMVQYTELLWEMIARRRGEKVRWRVIILMEVIKAICRLFLLRLTNSRPLVSPPLPERDIDPRSATEEESDWNGMQTPVGARSSDLTWAMPRTGLSLPSLPDVNDVSNYLISKVLTADDIKPPKALLHRATGQGQLAEILYILRPVAYALAMQRWGYSKRSWRPWLIGFGMEYGCRQLAKIDFRERLAGGLRGLTGLEREELRKRGWAMGWWLMRGAFYETMTKSWLKGLTGKMKGKPLLDLVGSVIEDYEYLWDNYYFSTATL</sequence>
<comment type="subcellular location">
    <subcellularLocation>
        <location evidence="1">Nucleus</location>
    </subcellularLocation>
</comment>
<dbReference type="GO" id="GO:0005778">
    <property type="term" value="C:peroxisomal membrane"/>
    <property type="evidence" value="ECO:0007669"/>
    <property type="project" value="TreeGrafter"/>
</dbReference>
<evidence type="ECO:0000256" key="6">
    <source>
        <dbReference type="SAM" id="MobiDB-lite"/>
    </source>
</evidence>
<organism evidence="8 9">
    <name type="scientific">Aspergillus leporis</name>
    <dbReference type="NCBI Taxonomy" id="41062"/>
    <lineage>
        <taxon>Eukaryota</taxon>
        <taxon>Fungi</taxon>
        <taxon>Dikarya</taxon>
        <taxon>Ascomycota</taxon>
        <taxon>Pezizomycotina</taxon>
        <taxon>Eurotiomycetes</taxon>
        <taxon>Eurotiomycetidae</taxon>
        <taxon>Eurotiales</taxon>
        <taxon>Aspergillaceae</taxon>
        <taxon>Aspergillus</taxon>
        <taxon>Aspergillus subgen. Circumdati</taxon>
    </lineage>
</organism>
<dbReference type="GO" id="GO:0006281">
    <property type="term" value="P:DNA repair"/>
    <property type="evidence" value="ECO:0007669"/>
    <property type="project" value="InterPro"/>
</dbReference>
<evidence type="ECO:0000313" key="8">
    <source>
        <dbReference type="EMBL" id="KAB8067605.1"/>
    </source>
</evidence>
<dbReference type="GO" id="GO:0005634">
    <property type="term" value="C:nucleus"/>
    <property type="evidence" value="ECO:0007669"/>
    <property type="project" value="UniProtKB-SubCell"/>
</dbReference>
<dbReference type="InterPro" id="IPR013919">
    <property type="entry name" value="Pex16"/>
</dbReference>
<evidence type="ECO:0000256" key="5">
    <source>
        <dbReference type="SAM" id="Coils"/>
    </source>
</evidence>
<dbReference type="InterPro" id="IPR013882">
    <property type="entry name" value="Ctp1_C"/>
</dbReference>
<feature type="domain" description="DNA endonuclease activator Ctp1 C-terminal" evidence="7">
    <location>
        <begin position="550"/>
        <end position="663"/>
    </location>
</feature>
<keyword evidence="5" id="KW-0175">Coiled coil</keyword>
<feature type="compositionally biased region" description="Basic and acidic residues" evidence="6">
    <location>
        <begin position="776"/>
        <end position="786"/>
    </location>
</feature>
<reference evidence="8 9" key="1">
    <citation type="submission" date="2019-04" db="EMBL/GenBank/DDBJ databases">
        <title>Friends and foes A comparative genomics study of 23 Aspergillus species from section Flavi.</title>
        <authorList>
            <consortium name="DOE Joint Genome Institute"/>
            <person name="Kjaerbolling I."/>
            <person name="Vesth T."/>
            <person name="Frisvad J.C."/>
            <person name="Nybo J.L."/>
            <person name="Theobald S."/>
            <person name="Kildgaard S."/>
            <person name="Isbrandt T."/>
            <person name="Kuo A."/>
            <person name="Sato A."/>
            <person name="Lyhne E.K."/>
            <person name="Kogle M.E."/>
            <person name="Wiebenga A."/>
            <person name="Kun R.S."/>
            <person name="Lubbers R.J."/>
            <person name="Makela M.R."/>
            <person name="Barry K."/>
            <person name="Chovatia M."/>
            <person name="Clum A."/>
            <person name="Daum C."/>
            <person name="Haridas S."/>
            <person name="He G."/>
            <person name="LaButti K."/>
            <person name="Lipzen A."/>
            <person name="Mondo S."/>
            <person name="Riley R."/>
            <person name="Salamov A."/>
            <person name="Simmons B.A."/>
            <person name="Magnuson J.K."/>
            <person name="Henrissat B."/>
            <person name="Mortensen U.H."/>
            <person name="Larsen T.O."/>
            <person name="Devries R.P."/>
            <person name="Grigoriev I.V."/>
            <person name="Machida M."/>
            <person name="Baker S.E."/>
            <person name="Andersen M.R."/>
        </authorList>
    </citation>
    <scope>NUCLEOTIDE SEQUENCE [LARGE SCALE GENOMIC DNA]</scope>
    <source>
        <strain evidence="8 9">CBS 151.66</strain>
    </source>
</reference>
<keyword evidence="4" id="KW-0539">Nucleus</keyword>
<evidence type="ECO:0000256" key="2">
    <source>
        <dbReference type="ARBA" id="ARBA00009505"/>
    </source>
</evidence>
<dbReference type="Pfam" id="PF08573">
    <property type="entry name" value="SAE2"/>
    <property type="match status" value="1"/>
</dbReference>
<proteinExistence type="inferred from homology"/>
<gene>
    <name evidence="8" type="ORF">BDV29DRAFT_196310</name>
</gene>
<evidence type="ECO:0000256" key="4">
    <source>
        <dbReference type="ARBA" id="ARBA00023242"/>
    </source>
</evidence>
<keyword evidence="3" id="KW-0227">DNA damage</keyword>
<feature type="region of interest" description="Disordered" evidence="6">
    <location>
        <begin position="268"/>
        <end position="290"/>
    </location>
</feature>
<dbReference type="AlphaFoldDB" id="A0A5N5WIJ6"/>
<name>A0A5N5WIJ6_9EURO</name>
<dbReference type="OrthoDB" id="2021143at2759"/>
<feature type="region of interest" description="Disordered" evidence="6">
    <location>
        <begin position="187"/>
        <end position="242"/>
    </location>
</feature>
<keyword evidence="9" id="KW-1185">Reference proteome</keyword>
<evidence type="ECO:0000256" key="3">
    <source>
        <dbReference type="ARBA" id="ARBA00022763"/>
    </source>
</evidence>
<dbReference type="PANTHER" id="PTHR13299">
    <property type="entry name" value="PEROXISOMAL MEMBRANE PROTEIN PEX16"/>
    <property type="match status" value="1"/>
</dbReference>
<comment type="similarity">
    <text evidence="2">Belongs to the peroxin-16 family.</text>
</comment>
<evidence type="ECO:0000256" key="1">
    <source>
        <dbReference type="ARBA" id="ARBA00004123"/>
    </source>
</evidence>
<dbReference type="EMBL" id="ML732465">
    <property type="protein sequence ID" value="KAB8067605.1"/>
    <property type="molecule type" value="Genomic_DNA"/>
</dbReference>
<feature type="region of interest" description="Disordered" evidence="6">
    <location>
        <begin position="433"/>
        <end position="458"/>
    </location>
</feature>
<feature type="compositionally biased region" description="Polar residues" evidence="6">
    <location>
        <begin position="271"/>
        <end position="283"/>
    </location>
</feature>
<evidence type="ECO:0000313" key="9">
    <source>
        <dbReference type="Proteomes" id="UP000326565"/>
    </source>
</evidence>
<feature type="compositionally biased region" description="Polar residues" evidence="6">
    <location>
        <begin position="440"/>
        <end position="449"/>
    </location>
</feature>
<protein>
    <submittedName>
        <fullName evidence="8">Peroxisomal membrane protein-domain-containing protein</fullName>
    </submittedName>
</protein>
<accession>A0A5N5WIJ6</accession>
<dbReference type="Pfam" id="PF08610">
    <property type="entry name" value="Pex16"/>
    <property type="match status" value="1"/>
</dbReference>
<dbReference type="GO" id="GO:0007031">
    <property type="term" value="P:peroxisome organization"/>
    <property type="evidence" value="ECO:0007669"/>
    <property type="project" value="TreeGrafter"/>
</dbReference>
<dbReference type="Proteomes" id="UP000326565">
    <property type="component" value="Unassembled WGS sequence"/>
</dbReference>
<evidence type="ECO:0000259" key="7">
    <source>
        <dbReference type="Pfam" id="PF08573"/>
    </source>
</evidence>